<protein>
    <submittedName>
        <fullName evidence="1">Uncharacterized protein</fullName>
    </submittedName>
</protein>
<keyword evidence="2" id="KW-1185">Reference proteome</keyword>
<evidence type="ECO:0000313" key="2">
    <source>
        <dbReference type="Proteomes" id="UP001162156"/>
    </source>
</evidence>
<proteinExistence type="predicted"/>
<gene>
    <name evidence="1" type="ORF">NQ314_017528</name>
</gene>
<dbReference type="PANTHER" id="PTHR34239">
    <property type="entry name" value="APPLE DOMAIN-CONTAINING PROTEIN"/>
    <property type="match status" value="1"/>
</dbReference>
<dbReference type="PANTHER" id="PTHR34239:SF2">
    <property type="entry name" value="TRANSPOSABLE ELEMENT P TRANSPOSASE_THAP9 CONSERVED DOMAIN-CONTAINING PROTEIN"/>
    <property type="match status" value="1"/>
</dbReference>
<name>A0AAV8WUA3_9CUCU</name>
<evidence type="ECO:0000313" key="1">
    <source>
        <dbReference type="EMBL" id="KAJ8929757.1"/>
    </source>
</evidence>
<dbReference type="EMBL" id="JANEYF010004895">
    <property type="protein sequence ID" value="KAJ8929757.1"/>
    <property type="molecule type" value="Genomic_DNA"/>
</dbReference>
<accession>A0AAV8WUA3</accession>
<dbReference type="Proteomes" id="UP001162156">
    <property type="component" value="Unassembled WGS sequence"/>
</dbReference>
<comment type="caution">
    <text evidence="1">The sequence shown here is derived from an EMBL/GenBank/DDBJ whole genome shotgun (WGS) entry which is preliminary data.</text>
</comment>
<dbReference type="AlphaFoldDB" id="A0AAV8WUA3"/>
<reference evidence="1" key="1">
    <citation type="journal article" date="2023" name="Insect Mol. Biol.">
        <title>Genome sequencing provides insights into the evolution of gene families encoding plant cell wall-degrading enzymes in longhorned beetles.</title>
        <authorList>
            <person name="Shin N.R."/>
            <person name="Okamura Y."/>
            <person name="Kirsch R."/>
            <person name="Pauchet Y."/>
        </authorList>
    </citation>
    <scope>NUCLEOTIDE SEQUENCE</scope>
    <source>
        <strain evidence="1">RBIC_L_NR</strain>
    </source>
</reference>
<feature type="non-terminal residue" evidence="1">
    <location>
        <position position="1"/>
    </location>
</feature>
<organism evidence="1 2">
    <name type="scientific">Rhamnusium bicolor</name>
    <dbReference type="NCBI Taxonomy" id="1586634"/>
    <lineage>
        <taxon>Eukaryota</taxon>
        <taxon>Metazoa</taxon>
        <taxon>Ecdysozoa</taxon>
        <taxon>Arthropoda</taxon>
        <taxon>Hexapoda</taxon>
        <taxon>Insecta</taxon>
        <taxon>Pterygota</taxon>
        <taxon>Neoptera</taxon>
        <taxon>Endopterygota</taxon>
        <taxon>Coleoptera</taxon>
        <taxon>Polyphaga</taxon>
        <taxon>Cucujiformia</taxon>
        <taxon>Chrysomeloidea</taxon>
        <taxon>Cerambycidae</taxon>
        <taxon>Lepturinae</taxon>
        <taxon>Rhagiini</taxon>
        <taxon>Rhamnusium</taxon>
    </lineage>
</organism>
<sequence>RKLRIITVAPFLFTVSDEEQESERDNVPGVTLPEDILSLLGETKRDGPKLSDPVHVDIAARWETILKQGLGAKTKNTLIKKYPPAANCPSMQAPRINLEVKGAATEAALRRDDWLVDKQNQIAACLSAIGKMLTHCLERSSQGVEDHHLIELAGDTGRLLADMHFSESESRRILIGASLNEKFKEALGDVPPDE</sequence>